<dbReference type="InParanoid" id="A8DWM6"/>
<organism evidence="1 2">
    <name type="scientific">Nematostella vectensis</name>
    <name type="common">Starlet sea anemone</name>
    <dbReference type="NCBI Taxonomy" id="45351"/>
    <lineage>
        <taxon>Eukaryota</taxon>
        <taxon>Metazoa</taxon>
        <taxon>Cnidaria</taxon>
        <taxon>Anthozoa</taxon>
        <taxon>Hexacorallia</taxon>
        <taxon>Actiniaria</taxon>
        <taxon>Edwardsiidae</taxon>
        <taxon>Nematostella</taxon>
    </lineage>
</organism>
<keyword evidence="2" id="KW-1185">Reference proteome</keyword>
<dbReference type="EMBL" id="DS479904">
    <property type="protein sequence ID" value="EDO25384.1"/>
    <property type="molecule type" value="Genomic_DNA"/>
</dbReference>
<dbReference type="Pfam" id="PF19494">
    <property type="entry name" value="DUF6029"/>
    <property type="match status" value="1"/>
</dbReference>
<sequence length="163" mass="18245">MNVNFFQRDSAINAANNPLYDNFLSGGESWLGLRYSYKGFTATLRADAFHNSNRYNPTQALNGWGLGAWQLSKTFNDLTITAGYIYDQIGSGIMFRAYEDRGLLIDNALVGLHLKYQLTDNIELKGFTGQSKFLFDQYKPVIKGFAAEGNFALGKEGQVYIVP</sequence>
<gene>
    <name evidence="1" type="ORF">NEMVEDRAFT_v1g226043</name>
</gene>
<name>A8DWM6_NEMVE</name>
<dbReference type="HOGENOM" id="CLU_1631271_0_0_1"/>
<protein>
    <submittedName>
        <fullName evidence="1">Uncharacterized protein</fullName>
    </submittedName>
</protein>
<proteinExistence type="predicted"/>
<evidence type="ECO:0000313" key="1">
    <source>
        <dbReference type="EMBL" id="EDO25384.1"/>
    </source>
</evidence>
<evidence type="ECO:0000313" key="2">
    <source>
        <dbReference type="Proteomes" id="UP000001593"/>
    </source>
</evidence>
<reference evidence="1 2" key="1">
    <citation type="journal article" date="2007" name="Science">
        <title>Sea anemone genome reveals ancestral eumetazoan gene repertoire and genomic organization.</title>
        <authorList>
            <person name="Putnam N.H."/>
            <person name="Srivastava M."/>
            <person name="Hellsten U."/>
            <person name="Dirks B."/>
            <person name="Chapman J."/>
            <person name="Salamov A."/>
            <person name="Terry A."/>
            <person name="Shapiro H."/>
            <person name="Lindquist E."/>
            <person name="Kapitonov V.V."/>
            <person name="Jurka J."/>
            <person name="Genikhovich G."/>
            <person name="Grigoriev I.V."/>
            <person name="Lucas S.M."/>
            <person name="Steele R.E."/>
            <person name="Finnerty J.R."/>
            <person name="Technau U."/>
            <person name="Martindale M.Q."/>
            <person name="Rokhsar D.S."/>
        </authorList>
    </citation>
    <scope>NUCLEOTIDE SEQUENCE [LARGE SCALE GENOMIC DNA]</scope>
    <source>
        <strain evidence="2">CH2 X CH6</strain>
    </source>
</reference>
<feature type="non-terminal residue" evidence="1">
    <location>
        <position position="163"/>
    </location>
</feature>
<accession>A8DWM6</accession>
<dbReference type="AlphaFoldDB" id="A8DWM6"/>
<dbReference type="InterPro" id="IPR046070">
    <property type="entry name" value="DUF6029"/>
</dbReference>
<dbReference type="Proteomes" id="UP000001593">
    <property type="component" value="Unassembled WGS sequence"/>
</dbReference>